<dbReference type="Pfam" id="PF00487">
    <property type="entry name" value="FA_desaturase"/>
    <property type="match status" value="1"/>
</dbReference>
<dbReference type="RefSeq" id="WP_208851030.1">
    <property type="nucleotide sequence ID" value="NZ_JAGGDJ010000059.1"/>
</dbReference>
<keyword evidence="4" id="KW-1185">Reference proteome</keyword>
<keyword evidence="1" id="KW-1133">Transmembrane helix</keyword>
<accession>A0ABS3WJI1</accession>
<dbReference type="CDD" id="cd03507">
    <property type="entry name" value="Delta12-FADS-like"/>
    <property type="match status" value="1"/>
</dbReference>
<reference evidence="3 4" key="1">
    <citation type="submission" date="2021-03" db="EMBL/GenBank/DDBJ databases">
        <title>Paenibacillus artemisicola MWE-103 whole genome sequence.</title>
        <authorList>
            <person name="Ham Y.J."/>
        </authorList>
    </citation>
    <scope>NUCLEOTIDE SEQUENCE [LARGE SCALE GENOMIC DNA]</scope>
    <source>
        <strain evidence="3 4">MWE-103</strain>
    </source>
</reference>
<feature type="transmembrane region" description="Helical" evidence="1">
    <location>
        <begin position="148"/>
        <end position="165"/>
    </location>
</feature>
<comment type="caution">
    <text evidence="3">The sequence shown here is derived from an EMBL/GenBank/DDBJ whole genome shotgun (WGS) entry which is preliminary data.</text>
</comment>
<feature type="transmembrane region" description="Helical" evidence="1">
    <location>
        <begin position="185"/>
        <end position="203"/>
    </location>
</feature>
<feature type="transmembrane region" description="Helical" evidence="1">
    <location>
        <begin position="51"/>
        <end position="72"/>
    </location>
</feature>
<evidence type="ECO:0000256" key="1">
    <source>
        <dbReference type="SAM" id="Phobius"/>
    </source>
</evidence>
<feature type="transmembrane region" description="Helical" evidence="1">
    <location>
        <begin position="209"/>
        <end position="227"/>
    </location>
</feature>
<name>A0ABS3WJI1_9BACL</name>
<evidence type="ECO:0000313" key="3">
    <source>
        <dbReference type="EMBL" id="MBO7748475.1"/>
    </source>
</evidence>
<feature type="transmembrane region" description="Helical" evidence="1">
    <location>
        <begin position="26"/>
        <end position="44"/>
    </location>
</feature>
<dbReference type="EMBL" id="JAGGDJ010000059">
    <property type="protein sequence ID" value="MBO7748475.1"/>
    <property type="molecule type" value="Genomic_DNA"/>
</dbReference>
<dbReference type="Proteomes" id="UP000670947">
    <property type="component" value="Unassembled WGS sequence"/>
</dbReference>
<keyword evidence="1" id="KW-0812">Transmembrane</keyword>
<gene>
    <name evidence="3" type="ORF">I8J29_30245</name>
</gene>
<proteinExistence type="predicted"/>
<keyword evidence="1" id="KW-0472">Membrane</keyword>
<sequence length="340" mass="39232">MTISGSFKYLRKLLAPYERSSLPRSVWQLFNTFAPLILLWYGAYRSLSVSYLLTLAIALVAAGLMVRVFIIFHDCCHGSFFTNRTANEIIGTLAGMLTFSPFRRWRSSHAVHHATNGNLDRRGTGDIWTLTVDEYVALPLLKRIGYRVYRNPLILFGLGPIYVFLIDYRFNRKKAKTAERLNTHITNLGIAALAALLCEAVGWQAFVLIQAPIFLVSGVAGFWLFYVQHQFEHSYFEKDENWSYVDAALHGSSFYKLPKILQWFSGNIGYHHIHHLSPRVPNYYLERTHDDNATLQSARPVTLWSSLKSLRFRIWDEHRKQLMGFGYVKQYKAEHMRGSA</sequence>
<evidence type="ECO:0000259" key="2">
    <source>
        <dbReference type="Pfam" id="PF00487"/>
    </source>
</evidence>
<dbReference type="PANTHER" id="PTHR19353:SF73">
    <property type="entry name" value="FATTY ACID DESATURASE"/>
    <property type="match status" value="1"/>
</dbReference>
<feature type="domain" description="Fatty acid desaturase" evidence="2">
    <location>
        <begin position="54"/>
        <end position="293"/>
    </location>
</feature>
<evidence type="ECO:0000313" key="4">
    <source>
        <dbReference type="Proteomes" id="UP000670947"/>
    </source>
</evidence>
<dbReference type="InterPro" id="IPR012171">
    <property type="entry name" value="Fatty_acid_desaturase"/>
</dbReference>
<organism evidence="3 4">
    <name type="scientific">Paenibacillus artemisiicola</name>
    <dbReference type="NCBI Taxonomy" id="1172618"/>
    <lineage>
        <taxon>Bacteria</taxon>
        <taxon>Bacillati</taxon>
        <taxon>Bacillota</taxon>
        <taxon>Bacilli</taxon>
        <taxon>Bacillales</taxon>
        <taxon>Paenibacillaceae</taxon>
        <taxon>Paenibacillus</taxon>
    </lineage>
</organism>
<dbReference type="InterPro" id="IPR005804">
    <property type="entry name" value="FA_desaturase_dom"/>
</dbReference>
<dbReference type="PANTHER" id="PTHR19353">
    <property type="entry name" value="FATTY ACID DESATURASE 2"/>
    <property type="match status" value="1"/>
</dbReference>
<protein>
    <submittedName>
        <fullName evidence="3">Fatty acid desaturase</fullName>
    </submittedName>
</protein>